<dbReference type="GO" id="GO:0005615">
    <property type="term" value="C:extracellular space"/>
    <property type="evidence" value="ECO:0007669"/>
    <property type="project" value="TreeGrafter"/>
</dbReference>
<keyword evidence="1" id="KW-0479">Metal-binding</keyword>
<dbReference type="InterPro" id="IPR002048">
    <property type="entry name" value="EF_hand_dom"/>
</dbReference>
<dbReference type="InterPro" id="IPR018247">
    <property type="entry name" value="EF_Hand_1_Ca_BS"/>
</dbReference>
<dbReference type="PANTHER" id="PTHR11639:SF126">
    <property type="entry name" value="S100 CALCIUM-BINDING PROTEIN W"/>
    <property type="match status" value="1"/>
</dbReference>
<feature type="domain" description="EF-hand" evidence="3">
    <location>
        <begin position="50"/>
        <end position="85"/>
    </location>
</feature>
<accession>A0AAD8CND3</accession>
<dbReference type="PROSITE" id="PS50222">
    <property type="entry name" value="EF_HAND_2"/>
    <property type="match status" value="1"/>
</dbReference>
<dbReference type="Pfam" id="PF01023">
    <property type="entry name" value="S_100"/>
    <property type="match status" value="1"/>
</dbReference>
<evidence type="ECO:0000313" key="4">
    <source>
        <dbReference type="EMBL" id="KAK1151571.1"/>
    </source>
</evidence>
<dbReference type="PROSITE" id="PS00018">
    <property type="entry name" value="EF_HAND_1"/>
    <property type="match status" value="1"/>
</dbReference>
<gene>
    <name evidence="5" type="primary">S100A6</name>
    <name evidence="5" type="ORF">AOXY_G28229</name>
    <name evidence="4" type="ORF">AOXY_G32429</name>
</gene>
<reference evidence="5" key="1">
    <citation type="submission" date="2022-02" db="EMBL/GenBank/DDBJ databases">
        <title>Atlantic sturgeon de novo genome assembly.</title>
        <authorList>
            <person name="Stock M."/>
            <person name="Klopp C."/>
            <person name="Guiguen Y."/>
            <person name="Cabau C."/>
            <person name="Parinello H."/>
            <person name="Santidrian Yebra-Pimentel E."/>
            <person name="Kuhl H."/>
            <person name="Dirks R.P."/>
            <person name="Guessner J."/>
            <person name="Wuertz S."/>
            <person name="Du K."/>
            <person name="Schartl M."/>
        </authorList>
    </citation>
    <scope>NUCLEOTIDE SEQUENCE</scope>
    <source>
        <strain evidence="5">STURGEONOMICS-FGT-2020</strain>
        <tissue evidence="5">Whole blood</tissue>
    </source>
</reference>
<dbReference type="CDD" id="cd00213">
    <property type="entry name" value="S-100"/>
    <property type="match status" value="1"/>
</dbReference>
<keyword evidence="2" id="KW-0106">Calcium</keyword>
<organism evidence="5 6">
    <name type="scientific">Acipenser oxyrinchus oxyrinchus</name>
    <dbReference type="NCBI Taxonomy" id="40147"/>
    <lineage>
        <taxon>Eukaryota</taxon>
        <taxon>Metazoa</taxon>
        <taxon>Chordata</taxon>
        <taxon>Craniata</taxon>
        <taxon>Vertebrata</taxon>
        <taxon>Euteleostomi</taxon>
        <taxon>Actinopterygii</taxon>
        <taxon>Chondrostei</taxon>
        <taxon>Acipenseriformes</taxon>
        <taxon>Acipenseridae</taxon>
        <taxon>Acipenser</taxon>
    </lineage>
</organism>
<comment type="caution">
    <text evidence="5">The sequence shown here is derived from an EMBL/GenBank/DDBJ whole genome shotgun (WGS) entry which is preliminary data.</text>
</comment>
<protein>
    <submittedName>
        <fullName evidence="5">Protein S100-A6-like</fullName>
    </submittedName>
</protein>
<evidence type="ECO:0000259" key="3">
    <source>
        <dbReference type="PROSITE" id="PS50222"/>
    </source>
</evidence>
<dbReference type="GO" id="GO:0005509">
    <property type="term" value="F:calcium ion binding"/>
    <property type="evidence" value="ECO:0007669"/>
    <property type="project" value="InterPro"/>
</dbReference>
<dbReference type="GO" id="GO:0048471">
    <property type="term" value="C:perinuclear region of cytoplasm"/>
    <property type="evidence" value="ECO:0007669"/>
    <property type="project" value="TreeGrafter"/>
</dbReference>
<dbReference type="InterPro" id="IPR011992">
    <property type="entry name" value="EF-hand-dom_pair"/>
</dbReference>
<dbReference type="EMBL" id="JAGXEW010000034">
    <property type="protein sequence ID" value="KAK1154703.1"/>
    <property type="molecule type" value="Genomic_DNA"/>
</dbReference>
<evidence type="ECO:0000256" key="1">
    <source>
        <dbReference type="ARBA" id="ARBA00022723"/>
    </source>
</evidence>
<dbReference type="InterPro" id="IPR034325">
    <property type="entry name" value="S-100_dom"/>
</dbReference>
<dbReference type="PANTHER" id="PTHR11639">
    <property type="entry name" value="S100 CALCIUM-BINDING PROTEIN"/>
    <property type="match status" value="1"/>
</dbReference>
<dbReference type="GO" id="GO:0046914">
    <property type="term" value="F:transition metal ion binding"/>
    <property type="evidence" value="ECO:0007669"/>
    <property type="project" value="InterPro"/>
</dbReference>
<dbReference type="Gene3D" id="1.10.238.10">
    <property type="entry name" value="EF-hand"/>
    <property type="match status" value="1"/>
</dbReference>
<evidence type="ECO:0000256" key="2">
    <source>
        <dbReference type="ARBA" id="ARBA00022837"/>
    </source>
</evidence>
<dbReference type="InterPro" id="IPR013787">
    <property type="entry name" value="S100_Ca-bd_sub"/>
</dbReference>
<dbReference type="AlphaFoldDB" id="A0AAD8CND3"/>
<dbReference type="SUPFAM" id="SSF47473">
    <property type="entry name" value="EF-hand"/>
    <property type="match status" value="1"/>
</dbReference>
<evidence type="ECO:0000313" key="6">
    <source>
        <dbReference type="Proteomes" id="UP001230051"/>
    </source>
</evidence>
<dbReference type="Proteomes" id="UP001230051">
    <property type="component" value="Unassembled WGS sequence"/>
</dbReference>
<keyword evidence="6" id="KW-1185">Reference proteome</keyword>
<proteinExistence type="predicted"/>
<evidence type="ECO:0000313" key="5">
    <source>
        <dbReference type="EMBL" id="KAK1154703.1"/>
    </source>
</evidence>
<name>A0AAD8CND3_ACIOX</name>
<dbReference type="GO" id="GO:0048306">
    <property type="term" value="F:calcium-dependent protein binding"/>
    <property type="evidence" value="ECO:0007669"/>
    <property type="project" value="TreeGrafter"/>
</dbReference>
<dbReference type="EMBL" id="JAGXEW010000051">
    <property type="protein sequence ID" value="KAK1151571.1"/>
    <property type="molecule type" value="Genomic_DNA"/>
</dbReference>
<sequence length="95" mass="10434">MSQLESAVQSLVDVFIKYAEQEGSKNQLSQGELKRLITTELSSGALGKKVGPEEVGELMGQLDKNHDGEVNIQEFCRFIGILAKGYYKSKKKGSP</sequence>
<dbReference type="SMART" id="SM00054">
    <property type="entry name" value="EFh"/>
    <property type="match status" value="1"/>
</dbReference>
<dbReference type="SMART" id="SM01394">
    <property type="entry name" value="S_100"/>
    <property type="match status" value="1"/>
</dbReference>